<name>A0ABT1TKJ0_9GAMM</name>
<dbReference type="Gene3D" id="3.40.50.300">
    <property type="entry name" value="P-loop containing nucleotide triphosphate hydrolases"/>
    <property type="match status" value="1"/>
</dbReference>
<comment type="caution">
    <text evidence="3">The sequence shown here is derived from an EMBL/GenBank/DDBJ whole genome shotgun (WGS) entry which is preliminary data.</text>
</comment>
<proteinExistence type="predicted"/>
<dbReference type="Proteomes" id="UP001524499">
    <property type="component" value="Unassembled WGS sequence"/>
</dbReference>
<protein>
    <submittedName>
        <fullName evidence="3">DUF3696 domain-containing protein</fullName>
    </submittedName>
</protein>
<dbReference type="Pfam" id="PF13175">
    <property type="entry name" value="AAA_15"/>
    <property type="match status" value="2"/>
</dbReference>
<dbReference type="InterPro" id="IPR041685">
    <property type="entry name" value="AAA_GajA/Old/RecF-like"/>
</dbReference>
<reference evidence="3 4" key="1">
    <citation type="submission" date="2022-07" db="EMBL/GenBank/DDBJ databases">
        <title>Methylomonas rivi sp. nov., Methylomonas rosea sp. nov., Methylomonas aureus sp. nov. and Methylomonas subterranea sp. nov., four novel methanotrophs isolated from a freshwater creek and the deep terrestrial subsurface.</title>
        <authorList>
            <person name="Abin C."/>
            <person name="Sankaranarayanan K."/>
            <person name="Garner C."/>
            <person name="Sindelar R."/>
            <person name="Kotary K."/>
            <person name="Garner R."/>
            <person name="Barclay S."/>
            <person name="Lawson P."/>
            <person name="Krumholz L."/>
        </authorList>
    </citation>
    <scope>NUCLEOTIDE SEQUENCE [LARGE SCALE GENOMIC DNA]</scope>
    <source>
        <strain evidence="3 4">SURF-2</strain>
    </source>
</reference>
<keyword evidence="4" id="KW-1185">Reference proteome</keyword>
<dbReference type="PANTHER" id="PTHR43581:SF2">
    <property type="entry name" value="EXCINUCLEASE ATPASE SUBUNIT"/>
    <property type="match status" value="1"/>
</dbReference>
<feature type="domain" description="Endonuclease GajA/Old nuclease/RecF-like AAA" evidence="2">
    <location>
        <begin position="1"/>
        <end position="48"/>
    </location>
</feature>
<evidence type="ECO:0000313" key="4">
    <source>
        <dbReference type="Proteomes" id="UP001524499"/>
    </source>
</evidence>
<dbReference type="InterPro" id="IPR027417">
    <property type="entry name" value="P-loop_NTPase"/>
</dbReference>
<dbReference type="PANTHER" id="PTHR43581">
    <property type="entry name" value="ATP/GTP PHOSPHATASE"/>
    <property type="match status" value="1"/>
</dbReference>
<evidence type="ECO:0000313" key="3">
    <source>
        <dbReference type="EMBL" id="MCQ8105988.1"/>
    </source>
</evidence>
<dbReference type="SUPFAM" id="SSF52540">
    <property type="entry name" value="P-loop containing nucleoside triphosphate hydrolases"/>
    <property type="match status" value="1"/>
</dbReference>
<dbReference type="InterPro" id="IPR022532">
    <property type="entry name" value="DUF3696"/>
</dbReference>
<gene>
    <name evidence="3" type="ORF">NP590_17905</name>
</gene>
<feature type="domain" description="DUF3696" evidence="1">
    <location>
        <begin position="457"/>
        <end position="502"/>
    </location>
</feature>
<evidence type="ECO:0000259" key="2">
    <source>
        <dbReference type="Pfam" id="PF13175"/>
    </source>
</evidence>
<dbReference type="Pfam" id="PF12476">
    <property type="entry name" value="DUF3696"/>
    <property type="match status" value="1"/>
</dbReference>
<dbReference type="RefSeq" id="WP_256604029.1">
    <property type="nucleotide sequence ID" value="NZ_JANIBJ010000043.1"/>
</dbReference>
<sequence>MSIKSITLQNFKGIGESVCVELKPITLLFGANSAGKSTILQALLFAREILERANTDPDKTIQGGDAVDLGGFRNLVHNHDANLPISLRFDLDLTDIDLVDYSDYPDSPAFQEWSGQAMSAWVQLDIKWSSFLEQPTQADYEVGINGVVAAKVTADDSTGLQHVVSFNIRHPWFCEGLELEPSDVDIKWDDRTTVDYELSQRANSKHETLFDEIRSVFAARDLGEFSELINFCLISPGEYLRSNLRKLKYLGPIRVVPDRTYQPSKSPDESRWSTGLAAWDWINDASLSQVDELNKWLTWETRLNTGYRVDVKRYKELDVDGMAMSALSQGEDFLDNYEMIRQEIEALPEKKRLLLRQEKDFLDVAPQDVGIGISQVIPVVVAALAQKSGIAAIEQPELHIHPAVQVALGDLFIQQTNDEAGFSRQFLIETHSEHLLLRLLRRIRQSSEGQVAEELKLSPDRVAVYYVESSSQGTVLKHLRINEEGRFDDRWPRGFFEEREKEYFGDLEDLSEEIGRMFD</sequence>
<accession>A0ABT1TKJ0</accession>
<dbReference type="InterPro" id="IPR051396">
    <property type="entry name" value="Bact_Antivir_Def_Nuclease"/>
</dbReference>
<evidence type="ECO:0000259" key="1">
    <source>
        <dbReference type="Pfam" id="PF12476"/>
    </source>
</evidence>
<dbReference type="EMBL" id="JANIBJ010000043">
    <property type="protein sequence ID" value="MCQ8105988.1"/>
    <property type="molecule type" value="Genomic_DNA"/>
</dbReference>
<organism evidence="3 4">
    <name type="scientific">Methylomonas subterranea</name>
    <dbReference type="NCBI Taxonomy" id="2952225"/>
    <lineage>
        <taxon>Bacteria</taxon>
        <taxon>Pseudomonadati</taxon>
        <taxon>Pseudomonadota</taxon>
        <taxon>Gammaproteobacteria</taxon>
        <taxon>Methylococcales</taxon>
        <taxon>Methylococcaceae</taxon>
        <taxon>Methylomonas</taxon>
    </lineage>
</organism>
<feature type="domain" description="Endonuclease GajA/Old nuclease/RecF-like AAA" evidence="2">
    <location>
        <begin position="367"/>
        <end position="435"/>
    </location>
</feature>